<accession>A0A542YL40</accession>
<sequence>MTHNWAGNLAYGATRLHTPSTVDEVRMLVAGATRIRALGTRHSFNTIADTRHELLSTERLDAPARIDEASRTATVGAGTRYGVLARQLDDAGWALAAMASLPHISVGGAIATGTHGSGDRSGSLATAVSALELVTASGDLVTLRRGDPDFAGAVVSLGALGVVTAVTLDIEPAYDVEQHVYERMPWAALTTHLDEITGAAHSVSLFTTWSDPDTIDQLWLKRRGDRDAPLPAELFGALPATEQRHPLPGVPAQNCTPQLGVPGRWLDRLPHFRLEFTPSNGEELQSEYLVPREHAVAALSAVRALSPRIAPLLFVSEVRTIAADELWLSEAHGGDMVGLHFTWKPRQREVEALLPTLEAALAPFGARPHWGKLFAAGDLSSLYPRASDFAKLRARLDPERKFGNEFLERHLPG</sequence>
<dbReference type="PANTHER" id="PTHR43762:SF1">
    <property type="entry name" value="D-ARABINONO-1,4-LACTONE OXIDASE"/>
    <property type="match status" value="1"/>
</dbReference>
<dbReference type="PANTHER" id="PTHR43762">
    <property type="entry name" value="L-GULONOLACTONE OXIDASE"/>
    <property type="match status" value="1"/>
</dbReference>
<dbReference type="GO" id="GO:0016020">
    <property type="term" value="C:membrane"/>
    <property type="evidence" value="ECO:0007669"/>
    <property type="project" value="InterPro"/>
</dbReference>
<protein>
    <submittedName>
        <fullName evidence="3">Xylitol oxidase</fullName>
    </submittedName>
</protein>
<dbReference type="Gene3D" id="3.30.465.10">
    <property type="match status" value="1"/>
</dbReference>
<dbReference type="GO" id="GO:0003885">
    <property type="term" value="F:D-arabinono-1,4-lactone oxidase activity"/>
    <property type="evidence" value="ECO:0007669"/>
    <property type="project" value="InterPro"/>
</dbReference>
<comment type="caution">
    <text evidence="3">The sequence shown here is derived from an EMBL/GenBank/DDBJ whole genome shotgun (WGS) entry which is preliminary data.</text>
</comment>
<dbReference type="Gene3D" id="3.30.43.10">
    <property type="entry name" value="Uridine Diphospho-n-acetylenolpyruvylglucosamine Reductase, domain 2"/>
    <property type="match status" value="1"/>
</dbReference>
<dbReference type="AlphaFoldDB" id="A0A542YL40"/>
<dbReference type="SUPFAM" id="SSF56176">
    <property type="entry name" value="FAD-binding/transporter-associated domain-like"/>
    <property type="match status" value="1"/>
</dbReference>
<dbReference type="PIRSF" id="PIRSF000136">
    <property type="entry name" value="LGO_GLO"/>
    <property type="match status" value="1"/>
</dbReference>
<dbReference type="OrthoDB" id="9800184at2"/>
<dbReference type="InterPro" id="IPR007173">
    <property type="entry name" value="ALO_C"/>
</dbReference>
<evidence type="ECO:0000313" key="3">
    <source>
        <dbReference type="EMBL" id="TQL48805.1"/>
    </source>
</evidence>
<keyword evidence="4" id="KW-1185">Reference proteome</keyword>
<dbReference type="GO" id="GO:0080049">
    <property type="term" value="F:L-gulono-1,4-lactone dehydrogenase activity"/>
    <property type="evidence" value="ECO:0007669"/>
    <property type="project" value="TreeGrafter"/>
</dbReference>
<dbReference type="InterPro" id="IPR010031">
    <property type="entry name" value="FAD_lactone_oxidase-like"/>
</dbReference>
<dbReference type="GO" id="GO:0071949">
    <property type="term" value="F:FAD binding"/>
    <property type="evidence" value="ECO:0007669"/>
    <property type="project" value="InterPro"/>
</dbReference>
<feature type="domain" description="FAD-binding PCMH-type" evidence="2">
    <location>
        <begin position="9"/>
        <end position="173"/>
    </location>
</feature>
<dbReference type="InterPro" id="IPR016169">
    <property type="entry name" value="FAD-bd_PCMH_sub2"/>
</dbReference>
<dbReference type="Proteomes" id="UP000317998">
    <property type="component" value="Unassembled WGS sequence"/>
</dbReference>
<gene>
    <name evidence="3" type="ORF">FB562_1911</name>
</gene>
<dbReference type="PROSITE" id="PS51387">
    <property type="entry name" value="FAD_PCMH"/>
    <property type="match status" value="1"/>
</dbReference>
<dbReference type="Pfam" id="PF01565">
    <property type="entry name" value="FAD_binding_4"/>
    <property type="match status" value="1"/>
</dbReference>
<evidence type="ECO:0000256" key="1">
    <source>
        <dbReference type="ARBA" id="ARBA00023002"/>
    </source>
</evidence>
<evidence type="ECO:0000259" key="2">
    <source>
        <dbReference type="PROSITE" id="PS51387"/>
    </source>
</evidence>
<name>A0A542YL40_9MICO</name>
<organism evidence="3 4">
    <name type="scientific">Homoserinimonas aerilata</name>
    <dbReference type="NCBI Taxonomy" id="1162970"/>
    <lineage>
        <taxon>Bacteria</taxon>
        <taxon>Bacillati</taxon>
        <taxon>Actinomycetota</taxon>
        <taxon>Actinomycetes</taxon>
        <taxon>Micrococcales</taxon>
        <taxon>Microbacteriaceae</taxon>
        <taxon>Homoserinimonas</taxon>
    </lineage>
</organism>
<dbReference type="RefSeq" id="WP_141880876.1">
    <property type="nucleotide sequence ID" value="NZ_VFOM01000001.1"/>
</dbReference>
<proteinExistence type="predicted"/>
<dbReference type="InterPro" id="IPR016171">
    <property type="entry name" value="Vanillyl_alc_oxidase_C-sub2"/>
</dbReference>
<dbReference type="Gene3D" id="3.30.70.2530">
    <property type="match status" value="1"/>
</dbReference>
<dbReference type="Gene3D" id="3.30.70.2520">
    <property type="match status" value="1"/>
</dbReference>
<dbReference type="Pfam" id="PF04030">
    <property type="entry name" value="ALO"/>
    <property type="match status" value="1"/>
</dbReference>
<dbReference type="EMBL" id="VFOM01000001">
    <property type="protein sequence ID" value="TQL48805.1"/>
    <property type="molecule type" value="Genomic_DNA"/>
</dbReference>
<keyword evidence="1" id="KW-0560">Oxidoreductase</keyword>
<dbReference type="InterPro" id="IPR016167">
    <property type="entry name" value="FAD-bd_PCMH_sub1"/>
</dbReference>
<dbReference type="InterPro" id="IPR006094">
    <property type="entry name" value="Oxid_FAD_bind_N"/>
</dbReference>
<reference evidence="3 4" key="1">
    <citation type="submission" date="2019-06" db="EMBL/GenBank/DDBJ databases">
        <title>Sequencing the genomes of 1000 actinobacteria strains.</title>
        <authorList>
            <person name="Klenk H.-P."/>
        </authorList>
    </citation>
    <scope>NUCLEOTIDE SEQUENCE [LARGE SCALE GENOMIC DNA]</scope>
    <source>
        <strain evidence="3 4">DSM 26477</strain>
    </source>
</reference>
<dbReference type="Gene3D" id="1.10.45.10">
    <property type="entry name" value="Vanillyl-alcohol Oxidase, Chain A, domain 4"/>
    <property type="match status" value="1"/>
</dbReference>
<dbReference type="InterPro" id="IPR016166">
    <property type="entry name" value="FAD-bd_PCMH"/>
</dbReference>
<evidence type="ECO:0000313" key="4">
    <source>
        <dbReference type="Proteomes" id="UP000317998"/>
    </source>
</evidence>
<dbReference type="InterPro" id="IPR036318">
    <property type="entry name" value="FAD-bd_PCMH-like_sf"/>
</dbReference>